<feature type="transmembrane region" description="Helical" evidence="1">
    <location>
        <begin position="47"/>
        <end position="67"/>
    </location>
</feature>
<accession>A0A6N4SMD5</accession>
<feature type="transmembrane region" description="Helical" evidence="1">
    <location>
        <begin position="12"/>
        <end position="32"/>
    </location>
</feature>
<dbReference type="AlphaFoldDB" id="A0A6N4SMD5"/>
<keyword evidence="1" id="KW-0812">Transmembrane</keyword>
<keyword evidence="1" id="KW-0472">Membrane</keyword>
<name>A0A6N4SMD5_CYTH3</name>
<organism evidence="2 3">
    <name type="scientific">Cytophaga hutchinsonii (strain ATCC 33406 / DSM 1761 / CIP 103989 / NBRC 15051 / NCIMB 9469 / D465)</name>
    <dbReference type="NCBI Taxonomy" id="269798"/>
    <lineage>
        <taxon>Bacteria</taxon>
        <taxon>Pseudomonadati</taxon>
        <taxon>Bacteroidota</taxon>
        <taxon>Cytophagia</taxon>
        <taxon>Cytophagales</taxon>
        <taxon>Cytophagaceae</taxon>
        <taxon>Cytophaga</taxon>
    </lineage>
</organism>
<dbReference type="EMBL" id="CP000383">
    <property type="protein sequence ID" value="ABG57424.1"/>
    <property type="molecule type" value="Genomic_DNA"/>
</dbReference>
<evidence type="ECO:0000256" key="1">
    <source>
        <dbReference type="SAM" id="Phobius"/>
    </source>
</evidence>
<dbReference type="KEGG" id="chu:CHU_0131"/>
<reference evidence="2 3" key="1">
    <citation type="journal article" date="2007" name="Appl. Environ. Microbiol.">
        <title>Genome sequence of the cellulolytic gliding bacterium Cytophaga hutchinsonii.</title>
        <authorList>
            <person name="Xie G."/>
            <person name="Bruce D.C."/>
            <person name="Challacombe J.F."/>
            <person name="Chertkov O."/>
            <person name="Detter J.C."/>
            <person name="Gilna P."/>
            <person name="Han C.S."/>
            <person name="Lucas S."/>
            <person name="Misra M."/>
            <person name="Myers G.L."/>
            <person name="Richardson P."/>
            <person name="Tapia R."/>
            <person name="Thayer N."/>
            <person name="Thompson L.S."/>
            <person name="Brettin T.S."/>
            <person name="Henrissat B."/>
            <person name="Wilson D.B."/>
            <person name="McBride M.J."/>
        </authorList>
    </citation>
    <scope>NUCLEOTIDE SEQUENCE [LARGE SCALE GENOMIC DNA]</scope>
    <source>
        <strain evidence="3">ATCC 33406 / DSM 1761 / CIP 103989 / NBRC 15051 / NCIMB 9469 / D465</strain>
    </source>
</reference>
<keyword evidence="1" id="KW-1133">Transmembrane helix</keyword>
<sequence length="184" mass="21768">MNIFLLSDIRDFFSVLFFIFILITGLGCGMYYSTTVDKSWKPKFHKLWFIAVPAFILIISLLISVIIDDLKEFLIRKEISNKIMMLDKDPKASLYINDTITSSLKNKLNSALNYREKFHNHNGAARIGQIKINYKSEKDSLLLYIYQDSMYENFYWLFYPKYNNNTGSIQTSLFEPFNYLKKKR</sequence>
<dbReference type="Proteomes" id="UP000001822">
    <property type="component" value="Chromosome"/>
</dbReference>
<keyword evidence="3" id="KW-1185">Reference proteome</keyword>
<evidence type="ECO:0000313" key="3">
    <source>
        <dbReference type="Proteomes" id="UP000001822"/>
    </source>
</evidence>
<proteinExistence type="predicted"/>
<gene>
    <name evidence="2" type="ordered locus">CHU_0131</name>
</gene>
<dbReference type="RefSeq" id="WP_011583540.1">
    <property type="nucleotide sequence ID" value="NC_008255.1"/>
</dbReference>
<evidence type="ECO:0000313" key="2">
    <source>
        <dbReference type="EMBL" id="ABG57424.1"/>
    </source>
</evidence>
<protein>
    <submittedName>
        <fullName evidence="2">Uncharacterized protein</fullName>
    </submittedName>
</protein>